<organism evidence="2 3">
    <name type="scientific">Vigna mungo</name>
    <name type="common">Black gram</name>
    <name type="synonym">Phaseolus mungo</name>
    <dbReference type="NCBI Taxonomy" id="3915"/>
    <lineage>
        <taxon>Eukaryota</taxon>
        <taxon>Viridiplantae</taxon>
        <taxon>Streptophyta</taxon>
        <taxon>Embryophyta</taxon>
        <taxon>Tracheophyta</taxon>
        <taxon>Spermatophyta</taxon>
        <taxon>Magnoliopsida</taxon>
        <taxon>eudicotyledons</taxon>
        <taxon>Gunneridae</taxon>
        <taxon>Pentapetalae</taxon>
        <taxon>rosids</taxon>
        <taxon>fabids</taxon>
        <taxon>Fabales</taxon>
        <taxon>Fabaceae</taxon>
        <taxon>Papilionoideae</taxon>
        <taxon>50 kb inversion clade</taxon>
        <taxon>NPAAA clade</taxon>
        <taxon>indigoferoid/millettioid clade</taxon>
        <taxon>Phaseoleae</taxon>
        <taxon>Vigna</taxon>
    </lineage>
</organism>
<sequence length="126" mass="13844">MVRKSERMGGCVREGVIGGEGRRENSEVVEGGVGRVRSGSTVVSEGEKILMRRRWRFEGKEREGAGLRRRRRRRREHGVGSDVGGEFLLSVVELGLQLLEAVLEDGDETDAAIDGVPQTRLGLVGE</sequence>
<feature type="region of interest" description="Disordered" evidence="1">
    <location>
        <begin position="62"/>
        <end position="81"/>
    </location>
</feature>
<reference evidence="2 3" key="1">
    <citation type="journal article" date="2023" name="Life. Sci Alliance">
        <title>Evolutionary insights into 3D genome organization and epigenetic landscape of Vigna mungo.</title>
        <authorList>
            <person name="Junaid A."/>
            <person name="Singh B."/>
            <person name="Bhatia S."/>
        </authorList>
    </citation>
    <scope>NUCLEOTIDE SEQUENCE [LARGE SCALE GENOMIC DNA]</scope>
    <source>
        <strain evidence="2">Urdbean</strain>
    </source>
</reference>
<evidence type="ECO:0000313" key="2">
    <source>
        <dbReference type="EMBL" id="WVZ18409.1"/>
    </source>
</evidence>
<name>A0AAQ3S7D2_VIGMU</name>
<dbReference type="Proteomes" id="UP001374535">
    <property type="component" value="Chromosome 2"/>
</dbReference>
<evidence type="ECO:0000313" key="3">
    <source>
        <dbReference type="Proteomes" id="UP001374535"/>
    </source>
</evidence>
<feature type="compositionally biased region" description="Basic residues" evidence="1">
    <location>
        <begin position="67"/>
        <end position="76"/>
    </location>
</feature>
<proteinExistence type="predicted"/>
<dbReference type="AlphaFoldDB" id="A0AAQ3S7D2"/>
<protein>
    <submittedName>
        <fullName evidence="2">Uncharacterized protein</fullName>
    </submittedName>
</protein>
<keyword evidence="3" id="KW-1185">Reference proteome</keyword>
<gene>
    <name evidence="2" type="ORF">V8G54_005731</name>
</gene>
<evidence type="ECO:0000256" key="1">
    <source>
        <dbReference type="SAM" id="MobiDB-lite"/>
    </source>
</evidence>
<dbReference type="EMBL" id="CP144699">
    <property type="protein sequence ID" value="WVZ18409.1"/>
    <property type="molecule type" value="Genomic_DNA"/>
</dbReference>
<accession>A0AAQ3S7D2</accession>